<comment type="similarity">
    <text evidence="10 11">Belongs to the TonB-dependent receptor family.</text>
</comment>
<proteinExistence type="inferred from homology"/>
<dbReference type="SUPFAM" id="SSF56935">
    <property type="entry name" value="Porins"/>
    <property type="match status" value="1"/>
</dbReference>
<dbReference type="PANTHER" id="PTHR30069:SF53">
    <property type="entry name" value="COLICIN I RECEPTOR-RELATED"/>
    <property type="match status" value="1"/>
</dbReference>
<keyword evidence="8 10" id="KW-0472">Membrane</keyword>
<evidence type="ECO:0000256" key="8">
    <source>
        <dbReference type="ARBA" id="ARBA00023136"/>
    </source>
</evidence>
<accession>A0ABN6VIJ2</accession>
<evidence type="ECO:0000256" key="4">
    <source>
        <dbReference type="ARBA" id="ARBA00022692"/>
    </source>
</evidence>
<evidence type="ECO:0000256" key="3">
    <source>
        <dbReference type="ARBA" id="ARBA00022452"/>
    </source>
</evidence>
<keyword evidence="2 10" id="KW-0813">Transport</keyword>
<feature type="signal peptide" evidence="13">
    <location>
        <begin position="1"/>
        <end position="25"/>
    </location>
</feature>
<keyword evidence="4 10" id="KW-0812">Transmembrane</keyword>
<dbReference type="InterPro" id="IPR000531">
    <property type="entry name" value="Beta-barrel_TonB"/>
</dbReference>
<evidence type="ECO:0000256" key="6">
    <source>
        <dbReference type="ARBA" id="ARBA00023065"/>
    </source>
</evidence>
<evidence type="ECO:0000313" key="17">
    <source>
        <dbReference type="Proteomes" id="UP001317629"/>
    </source>
</evidence>
<evidence type="ECO:0000256" key="7">
    <source>
        <dbReference type="ARBA" id="ARBA00023077"/>
    </source>
</evidence>
<keyword evidence="3 10" id="KW-1134">Transmembrane beta strand</keyword>
<dbReference type="InterPro" id="IPR037066">
    <property type="entry name" value="Plug_dom_sf"/>
</dbReference>
<feature type="domain" description="TonB-dependent receptor plug" evidence="15">
    <location>
        <begin position="87"/>
        <end position="200"/>
    </location>
</feature>
<name>A0ABN6VIJ2_9HYPH</name>
<evidence type="ECO:0000256" key="10">
    <source>
        <dbReference type="PROSITE-ProRule" id="PRU01360"/>
    </source>
</evidence>
<dbReference type="RefSeq" id="WP_281928580.1">
    <property type="nucleotide sequence ID" value="NZ_AP027142.1"/>
</dbReference>
<protein>
    <submittedName>
        <fullName evidence="16">TonB-dependent receptor</fullName>
    </submittedName>
</protein>
<dbReference type="Gene3D" id="2.40.170.20">
    <property type="entry name" value="TonB-dependent receptor, beta-barrel domain"/>
    <property type="match status" value="1"/>
</dbReference>
<feature type="domain" description="TonB-dependent receptor-like beta-barrel" evidence="14">
    <location>
        <begin position="373"/>
        <end position="829"/>
    </location>
</feature>
<evidence type="ECO:0000256" key="13">
    <source>
        <dbReference type="SAM" id="SignalP"/>
    </source>
</evidence>
<dbReference type="PROSITE" id="PS52016">
    <property type="entry name" value="TONB_DEPENDENT_REC_3"/>
    <property type="match status" value="1"/>
</dbReference>
<evidence type="ECO:0000259" key="15">
    <source>
        <dbReference type="Pfam" id="PF07715"/>
    </source>
</evidence>
<keyword evidence="17" id="KW-1185">Reference proteome</keyword>
<evidence type="ECO:0000256" key="2">
    <source>
        <dbReference type="ARBA" id="ARBA00022448"/>
    </source>
</evidence>
<comment type="subcellular location">
    <subcellularLocation>
        <location evidence="1 10">Cell outer membrane</location>
        <topology evidence="1 10">Multi-pass membrane protein</topology>
    </subcellularLocation>
</comment>
<keyword evidence="7 11" id="KW-0798">TonB box</keyword>
<organism evidence="16 17">
    <name type="scientific">Methylocystis iwaonis</name>
    <dbReference type="NCBI Taxonomy" id="2885079"/>
    <lineage>
        <taxon>Bacteria</taxon>
        <taxon>Pseudomonadati</taxon>
        <taxon>Pseudomonadota</taxon>
        <taxon>Alphaproteobacteria</taxon>
        <taxon>Hyphomicrobiales</taxon>
        <taxon>Methylocystaceae</taxon>
        <taxon>Methylocystis</taxon>
    </lineage>
</organism>
<feature type="chain" id="PRO_5045434584" evidence="13">
    <location>
        <begin position="26"/>
        <end position="878"/>
    </location>
</feature>
<reference evidence="16 17" key="1">
    <citation type="journal article" date="2023" name="Int. J. Syst. Evol. Microbiol.">
        <title>Methylocystis iwaonis sp. nov., a type II methane-oxidizing bacterium from surface soil of a rice paddy field in Japan, and emended description of the genus Methylocystis (ex Whittenbury et al. 1970) Bowman et al. 1993.</title>
        <authorList>
            <person name="Kaise H."/>
            <person name="Sawadogo J.B."/>
            <person name="Alam M.S."/>
            <person name="Ueno C."/>
            <person name="Dianou D."/>
            <person name="Shinjo R."/>
            <person name="Asakawa S."/>
        </authorList>
    </citation>
    <scope>NUCLEOTIDE SEQUENCE [LARGE SCALE GENOMIC DNA]</scope>
    <source>
        <strain evidence="16 17">SS37A-Re</strain>
    </source>
</reference>
<keyword evidence="9 10" id="KW-0998">Cell outer membrane</keyword>
<keyword evidence="5 13" id="KW-0732">Signal</keyword>
<evidence type="ECO:0000256" key="12">
    <source>
        <dbReference type="SAM" id="MobiDB-lite"/>
    </source>
</evidence>
<dbReference type="Gene3D" id="2.170.130.10">
    <property type="entry name" value="TonB-dependent receptor, plug domain"/>
    <property type="match status" value="1"/>
</dbReference>
<sequence>MNRHHLLGAASINALLFFVSADALAQQSLPTIDVGARRGPARPSVSSAPRGPVRPSAPAAGPVAAPSTGLDRYAEPKPAPFSRTIPQNVPAVVESRTRQEIEETVNVMTSAEAFKYLPSLLIRERYIGDRNAIVSGRTTGTIESAKTLVYADNVLLSNLLGNSFNFPPRWGMVSPAEIDRVDVIYGPFSALYPGNSIGGVLAITTRMPDKFELHASATGALQPFSLYGRSELDGSGNANLLIGDRFGDFRYFFSYDHLTSQGQAQTFPGNFMTPFAPRNGTRFFGGYQDFNQNGIPRIITGAAGADFQQQDMAKLKMSYDIAPLLRATYTLGVWNLENKTTVQSFIYDRNGVPIYNTQSGRVVIGSFAVTPGGVNPGWGGSTHLMQALSLKRDTGGVFDFDLSATSYNFLRDYSQNATSYGLRPNDAATAYNINTTGQNTVNTGTYWRTGDARFIWRPMQDAFGKHEVSFGGHADVYSLNTVTTLTPFAGNNYAMGLTGVNYGKTETKAVYIQDAWKFLPDWKLIAGGRGEFWHAYNGSNVAGGLATGSGPASGLVPVVPAQARVGQFPDAYKNSFSPKAALEYQVTPEFALRGSMGRAYRFPTVNELFQSLATSSTLVLNNPNLQSEISTSWDLTGEYRKVDAFNGAVGLFNPRVSLFLDDRWNAIVSQSSIGPTGQIVTQNANLDKARFRGVEAAIVMKDILTPGLDYSGSVTFVDAKILSNGSALATTGGASGSPFPTAAGVLLNGMQYPRVPRIRIRSVLSYSPTTDWSISFGARYASAAFVTLNNVDFNHNNYGSVDSEYLVFDAKMNYKLAPEWTLTAGVDNIGRWKYYVNPNPYNQRTFFLGLKYDIGGLDGAATVAGLNGGVGAGVPGAR</sequence>
<feature type="compositionally biased region" description="Low complexity" evidence="12">
    <location>
        <begin position="37"/>
        <end position="67"/>
    </location>
</feature>
<dbReference type="Pfam" id="PF07715">
    <property type="entry name" value="Plug"/>
    <property type="match status" value="1"/>
</dbReference>
<dbReference type="InterPro" id="IPR012910">
    <property type="entry name" value="Plug_dom"/>
</dbReference>
<dbReference type="InterPro" id="IPR039426">
    <property type="entry name" value="TonB-dep_rcpt-like"/>
</dbReference>
<dbReference type="EMBL" id="AP027142">
    <property type="protein sequence ID" value="BDV35202.1"/>
    <property type="molecule type" value="Genomic_DNA"/>
</dbReference>
<evidence type="ECO:0000256" key="1">
    <source>
        <dbReference type="ARBA" id="ARBA00004571"/>
    </source>
</evidence>
<dbReference type="Proteomes" id="UP001317629">
    <property type="component" value="Chromosome"/>
</dbReference>
<dbReference type="InterPro" id="IPR036942">
    <property type="entry name" value="Beta-barrel_TonB_sf"/>
</dbReference>
<gene>
    <name evidence="16" type="ORF">SS37A_27310</name>
</gene>
<evidence type="ECO:0000313" key="16">
    <source>
        <dbReference type="EMBL" id="BDV35202.1"/>
    </source>
</evidence>
<dbReference type="PANTHER" id="PTHR30069">
    <property type="entry name" value="TONB-DEPENDENT OUTER MEMBRANE RECEPTOR"/>
    <property type="match status" value="1"/>
</dbReference>
<dbReference type="Pfam" id="PF00593">
    <property type="entry name" value="TonB_dep_Rec_b-barrel"/>
    <property type="match status" value="1"/>
</dbReference>
<evidence type="ECO:0000256" key="11">
    <source>
        <dbReference type="RuleBase" id="RU003357"/>
    </source>
</evidence>
<evidence type="ECO:0000259" key="14">
    <source>
        <dbReference type="Pfam" id="PF00593"/>
    </source>
</evidence>
<evidence type="ECO:0000256" key="5">
    <source>
        <dbReference type="ARBA" id="ARBA00022729"/>
    </source>
</evidence>
<keyword evidence="6" id="KW-0406">Ion transport</keyword>
<feature type="region of interest" description="Disordered" evidence="12">
    <location>
        <begin position="34"/>
        <end position="84"/>
    </location>
</feature>
<keyword evidence="16" id="KW-0675">Receptor</keyword>
<evidence type="ECO:0000256" key="9">
    <source>
        <dbReference type="ARBA" id="ARBA00023237"/>
    </source>
</evidence>